<dbReference type="PANTHER" id="PTHR10551:SF9">
    <property type="entry name" value="FASCIN-2"/>
    <property type="match status" value="1"/>
</dbReference>
<evidence type="ECO:0000256" key="2">
    <source>
        <dbReference type="ARBA" id="ARBA00007415"/>
    </source>
</evidence>
<dbReference type="Pfam" id="PF06268">
    <property type="entry name" value="Fascin"/>
    <property type="match status" value="4"/>
</dbReference>
<evidence type="ECO:0000256" key="6">
    <source>
        <dbReference type="PIRNR" id="PIRNR005682"/>
    </source>
</evidence>
<dbReference type="CDD" id="cd23334">
    <property type="entry name" value="beta-trefoil_FSCN_rpt1"/>
    <property type="match status" value="1"/>
</dbReference>
<dbReference type="FunFam" id="2.80.10.50:FF:000008">
    <property type="entry name" value="Fascin"/>
    <property type="match status" value="1"/>
</dbReference>
<dbReference type="GO" id="GO:0051017">
    <property type="term" value="P:actin filament bundle assembly"/>
    <property type="evidence" value="ECO:0007669"/>
    <property type="project" value="TreeGrafter"/>
</dbReference>
<dbReference type="GO" id="GO:0007163">
    <property type="term" value="P:establishment or maintenance of cell polarity"/>
    <property type="evidence" value="ECO:0007669"/>
    <property type="project" value="TreeGrafter"/>
</dbReference>
<dbReference type="GO" id="GO:0051015">
    <property type="term" value="F:actin filament binding"/>
    <property type="evidence" value="ECO:0007669"/>
    <property type="project" value="InterPro"/>
</dbReference>
<name>A0A8S3YWE7_9EUPU</name>
<evidence type="ECO:0000313" key="8">
    <source>
        <dbReference type="EMBL" id="CAG5119661.1"/>
    </source>
</evidence>
<comment type="similarity">
    <text evidence="2 6">Belongs to the fascin family.</text>
</comment>
<dbReference type="SUPFAM" id="SSF50405">
    <property type="entry name" value="Actin-crosslinking proteins"/>
    <property type="match status" value="4"/>
</dbReference>
<dbReference type="OrthoDB" id="10259868at2759"/>
<comment type="subcellular location">
    <subcellularLocation>
        <location evidence="1 6">Cytoplasm</location>
        <location evidence="1 6">Cytoskeleton</location>
    </subcellularLocation>
</comment>
<feature type="domain" description="Fascin-like" evidence="7">
    <location>
        <begin position="274"/>
        <end position="389"/>
    </location>
</feature>
<feature type="domain" description="Fascin-like" evidence="7">
    <location>
        <begin position="416"/>
        <end position="508"/>
    </location>
</feature>
<keyword evidence="4 6" id="KW-0009">Actin-binding</keyword>
<dbReference type="GO" id="GO:0015629">
    <property type="term" value="C:actin cytoskeleton"/>
    <property type="evidence" value="ECO:0007669"/>
    <property type="project" value="TreeGrafter"/>
</dbReference>
<dbReference type="GO" id="GO:0005737">
    <property type="term" value="C:cytoplasm"/>
    <property type="evidence" value="ECO:0007669"/>
    <property type="project" value="TreeGrafter"/>
</dbReference>
<evidence type="ECO:0000313" key="9">
    <source>
        <dbReference type="Proteomes" id="UP000678393"/>
    </source>
</evidence>
<accession>A0A8S3YWE7</accession>
<reference evidence="8" key="1">
    <citation type="submission" date="2021-04" db="EMBL/GenBank/DDBJ databases">
        <authorList>
            <consortium name="Molecular Ecology Group"/>
        </authorList>
    </citation>
    <scope>NUCLEOTIDE SEQUENCE</scope>
</reference>
<dbReference type="Proteomes" id="UP000678393">
    <property type="component" value="Unassembled WGS sequence"/>
</dbReference>
<dbReference type="AlphaFoldDB" id="A0A8S3YWE7"/>
<keyword evidence="5 6" id="KW-0206">Cytoskeleton</keyword>
<sequence>MTANGINGSSRSDLHWKVGLVNSAGKFLTAESFGFKVNVSGTSLKKKQIFILEQDSHEEVVYIKSYLERYMSADKYGKVTCESEERGQTEKFVVEYDKNGTGRWAFKNVVHGNFLGGSDDNLKCFSKSVTESELWMVNLAIHPQVNVQNVNRKRYACVKNEELQATEVIPWGPESVIILHFDNGKYALKTFDNRFLNKDGTLSTELSDDSRFCMEIRGGSNSGFAFKDCSGLYLTAVGSAATMKGRNKTVSKDELFTLENSCPQVVLTSLSNNKKISIRQGVDVSANQDAEEDTNNEIFQMELIIPESEDCQGRWAFRAVNNTYWTQETHGGVQATAKDPLKPDCQFVVEWLGDGTISLKANNGHYIQSRQTGQLVGVSNAVTNKEKFYVRIVNRPLLILKNDNGFVGLKSLTKPEVQCSRGSYEVIFLEPSNDGHYFLKGSNNKYWRLSENASVAANGESPEPFLLEPRSPSVLTIKAPNGCYIKGELNGLFYAVAQAVDSSTLWEY</sequence>
<evidence type="ECO:0000256" key="1">
    <source>
        <dbReference type="ARBA" id="ARBA00004245"/>
    </source>
</evidence>
<dbReference type="PIRSF" id="PIRSF005682">
    <property type="entry name" value="Fascin"/>
    <property type="match status" value="1"/>
</dbReference>
<dbReference type="InterPro" id="IPR008999">
    <property type="entry name" value="Actin-crosslinking"/>
</dbReference>
<evidence type="ECO:0000256" key="5">
    <source>
        <dbReference type="ARBA" id="ARBA00023212"/>
    </source>
</evidence>
<dbReference type="PANTHER" id="PTHR10551">
    <property type="entry name" value="FASCIN"/>
    <property type="match status" value="1"/>
</dbReference>
<dbReference type="GO" id="GO:0030674">
    <property type="term" value="F:protein-macromolecule adaptor activity"/>
    <property type="evidence" value="ECO:0007669"/>
    <property type="project" value="InterPro"/>
</dbReference>
<dbReference type="FunFam" id="2.80.10.50:FF:000015">
    <property type="entry name" value="Fascin"/>
    <property type="match status" value="1"/>
</dbReference>
<keyword evidence="3 6" id="KW-0963">Cytoplasm</keyword>
<dbReference type="InterPro" id="IPR010431">
    <property type="entry name" value="Fascin"/>
</dbReference>
<protein>
    <recommendedName>
        <fullName evidence="6">Fascin</fullName>
    </recommendedName>
</protein>
<comment type="caution">
    <text evidence="8">The sequence shown here is derived from an EMBL/GenBank/DDBJ whole genome shotgun (WGS) entry which is preliminary data.</text>
</comment>
<dbReference type="EMBL" id="CAJHNH020000751">
    <property type="protein sequence ID" value="CAG5119661.1"/>
    <property type="molecule type" value="Genomic_DNA"/>
</dbReference>
<feature type="domain" description="Fascin-like" evidence="7">
    <location>
        <begin position="25"/>
        <end position="136"/>
    </location>
</feature>
<evidence type="ECO:0000256" key="3">
    <source>
        <dbReference type="ARBA" id="ARBA00022490"/>
    </source>
</evidence>
<dbReference type="GO" id="GO:0016477">
    <property type="term" value="P:cell migration"/>
    <property type="evidence" value="ECO:0007669"/>
    <property type="project" value="TreeGrafter"/>
</dbReference>
<proteinExistence type="inferred from homology"/>
<gene>
    <name evidence="8" type="ORF">CUNI_LOCUS5219</name>
</gene>
<dbReference type="Gene3D" id="2.80.10.50">
    <property type="match status" value="4"/>
</dbReference>
<keyword evidence="9" id="KW-1185">Reference proteome</keyword>
<organism evidence="8 9">
    <name type="scientific">Candidula unifasciata</name>
    <dbReference type="NCBI Taxonomy" id="100452"/>
    <lineage>
        <taxon>Eukaryota</taxon>
        <taxon>Metazoa</taxon>
        <taxon>Spiralia</taxon>
        <taxon>Lophotrochozoa</taxon>
        <taxon>Mollusca</taxon>
        <taxon>Gastropoda</taxon>
        <taxon>Heterobranchia</taxon>
        <taxon>Euthyneura</taxon>
        <taxon>Panpulmonata</taxon>
        <taxon>Eupulmonata</taxon>
        <taxon>Stylommatophora</taxon>
        <taxon>Helicina</taxon>
        <taxon>Helicoidea</taxon>
        <taxon>Geomitridae</taxon>
        <taxon>Candidula</taxon>
    </lineage>
</organism>
<dbReference type="InterPro" id="IPR024703">
    <property type="entry name" value="Fascin_metazoans"/>
</dbReference>
<evidence type="ECO:0000259" key="7">
    <source>
        <dbReference type="Pfam" id="PF06268"/>
    </source>
</evidence>
<evidence type="ECO:0000256" key="4">
    <source>
        <dbReference type="ARBA" id="ARBA00023203"/>
    </source>
</evidence>
<feature type="domain" description="Fascin-like" evidence="7">
    <location>
        <begin position="147"/>
        <end position="258"/>
    </location>
</feature>
<dbReference type="CDD" id="cd23337">
    <property type="entry name" value="beta-trefoil_FSCN_rpt4"/>
    <property type="match status" value="1"/>
</dbReference>
<dbReference type="CDD" id="cd23336">
    <property type="entry name" value="beta-trefoil_FSCN_rpt3"/>
    <property type="match status" value="1"/>
</dbReference>
<dbReference type="InterPro" id="IPR022768">
    <property type="entry name" value="Fascin-like_dom"/>
</dbReference>
<dbReference type="FunFam" id="2.80.10.50:FF:000010">
    <property type="entry name" value="Fascin"/>
    <property type="match status" value="1"/>
</dbReference>
<dbReference type="CDD" id="cd23335">
    <property type="entry name" value="beta-trefoil_FSCN_rpt2"/>
    <property type="match status" value="1"/>
</dbReference>